<name>A0ABX8L0G6_9CORY</name>
<dbReference type="Pfam" id="PF18072">
    <property type="entry name" value="FGAR-AT_linker"/>
    <property type="match status" value="1"/>
</dbReference>
<comment type="subcellular location">
    <subcellularLocation>
        <location evidence="8">Cytoplasm</location>
    </subcellularLocation>
</comment>
<feature type="binding site" evidence="8">
    <location>
        <begin position="107"/>
        <end position="110"/>
    </location>
    <ligand>
        <name>substrate</name>
    </ligand>
</feature>
<dbReference type="EC" id="6.3.5.3" evidence="8"/>
<dbReference type="SUPFAM" id="SSF55326">
    <property type="entry name" value="PurM N-terminal domain-like"/>
    <property type="match status" value="2"/>
</dbReference>
<dbReference type="Pfam" id="PF02769">
    <property type="entry name" value="AIRS_C"/>
    <property type="match status" value="2"/>
</dbReference>
<dbReference type="InterPro" id="IPR036921">
    <property type="entry name" value="PurM-like_N_sf"/>
</dbReference>
<dbReference type="InterPro" id="IPR036676">
    <property type="entry name" value="PurM-like_C_sf"/>
</dbReference>
<dbReference type="InterPro" id="IPR016188">
    <property type="entry name" value="PurM-like_N"/>
</dbReference>
<sequence length="758" mass="79853">MTVHNDTVENAVDTPDLEQPYAELGLQDDEYAKIKAILGRRPTDAELTLYSVMWSEHCSYKSSKTHLRYFGQTMTEEMEKKILAGIGENAGVVDIGDGDAVTFRVESHNHPSFVEPYQGAATGVGGIVRDIMAMGARPIAVMDQLRFGPIDAEDTKRVLPGVVHGIGGYGNCLGLPNIGGETVFDAAYAGNPLVNALCVGTLKVEDLHLAFASGTGNKVILFGSRTGLDGIGGVSVLGSATFEEGEERKLPAVQVGDPFAEKVLIECCLELYAAGVVEGIQDLGGGGLSCATSELAASGDGGMTVNLDNVPLRAENMSAAEILASESQERMCAVVAPEDVDKFMEICAKWDVLASVIGEVTSDKDRLQVFHNGELVVDAPPSTIDEGPVYERPYARPAWLDEVQGGGVVDKQATIKDTWLKMVASPALCSRDFITEQYDRYVRGNTVQAKYANSGVLRINEETNRGVAISADASGRYTYLDPNMGARLALAEAYRNVAVTGATPFAVTNCLNFGSPENPDVMWQFREAVHGLADGSAELEIPVSGGNVSFYNQTGETPILPTPVVGVLGVIEDVAQAIPHALPADEEDYTLVLLGETKDEFGGSVWQDISGAGLSGLPPQVDLANEERLAQFLGGNAAGVAAAHDLSEGGLSQAVFEMLLGSKKGAELNLEGVHEDAFTALFSESASRVLVAVSRDRAEAAVERATAAGIPVAVLGDTTGDGVLRVAGEEISVQELADAWAATMPSHFAAATAPNAAV</sequence>
<feature type="domain" description="PurM-like C-terminal" evidence="10">
    <location>
        <begin position="590"/>
        <end position="726"/>
    </location>
</feature>
<feature type="binding site" evidence="8">
    <location>
        <position position="547"/>
    </location>
    <ligand>
        <name>Mg(2+)</name>
        <dbReference type="ChEBI" id="CHEBI:18420"/>
        <label>1</label>
    </ligand>
</feature>
<dbReference type="InterPro" id="IPR010074">
    <property type="entry name" value="PRibForGlyAmidine_synth_PurL"/>
</dbReference>
<dbReference type="Gene3D" id="3.30.1330.10">
    <property type="entry name" value="PurM-like, N-terminal domain"/>
    <property type="match status" value="2"/>
</dbReference>
<keyword evidence="6 8" id="KW-0067">ATP-binding</keyword>
<dbReference type="NCBIfam" id="NF002290">
    <property type="entry name" value="PRK01213.1"/>
    <property type="match status" value="1"/>
</dbReference>
<accession>A0ABX8L0G6</accession>
<feature type="domain" description="PurM-like N-terminal" evidence="9">
    <location>
        <begin position="87"/>
        <end position="201"/>
    </location>
</feature>
<feature type="binding site" evidence="8">
    <location>
        <position position="104"/>
    </location>
    <ligand>
        <name>ATP</name>
        <dbReference type="ChEBI" id="CHEBI:30616"/>
    </ligand>
</feature>
<evidence type="ECO:0000313" key="13">
    <source>
        <dbReference type="Proteomes" id="UP000683520"/>
    </source>
</evidence>
<feature type="binding site" evidence="8">
    <location>
        <position position="546"/>
    </location>
    <ligand>
        <name>ATP</name>
        <dbReference type="ChEBI" id="CHEBI:30616"/>
    </ligand>
</feature>
<dbReference type="Proteomes" id="UP000683520">
    <property type="component" value="Chromosome"/>
</dbReference>
<feature type="domain" description="Phosphoribosylformylglycinamidine synthase linker" evidence="11">
    <location>
        <begin position="19"/>
        <end position="61"/>
    </location>
</feature>
<evidence type="ECO:0000259" key="9">
    <source>
        <dbReference type="Pfam" id="PF00586"/>
    </source>
</evidence>
<organism evidence="12 13">
    <name type="scientific">Corynebacterium coyleae</name>
    <dbReference type="NCBI Taxonomy" id="53374"/>
    <lineage>
        <taxon>Bacteria</taxon>
        <taxon>Bacillati</taxon>
        <taxon>Actinomycetota</taxon>
        <taxon>Actinomycetes</taxon>
        <taxon>Mycobacteriales</taxon>
        <taxon>Corynebacteriaceae</taxon>
        <taxon>Corynebacterium</taxon>
    </lineage>
</organism>
<dbReference type="EMBL" id="CP077302">
    <property type="protein sequence ID" value="QXB19004.1"/>
    <property type="molecule type" value="Genomic_DNA"/>
</dbReference>
<proteinExistence type="inferred from homology"/>
<evidence type="ECO:0000256" key="3">
    <source>
        <dbReference type="ARBA" id="ARBA00022723"/>
    </source>
</evidence>
<comment type="caution">
    <text evidence="8">Lacks conserved residue(s) required for the propagation of feature annotation.</text>
</comment>
<dbReference type="GO" id="GO:0004642">
    <property type="term" value="F:phosphoribosylformylglycinamidine synthase activity"/>
    <property type="evidence" value="ECO:0007669"/>
    <property type="project" value="UniProtKB-EC"/>
</dbReference>
<feature type="domain" description="PurM-like C-terminal" evidence="10">
    <location>
        <begin position="215"/>
        <end position="365"/>
    </location>
</feature>
<feature type="active site" description="Proton acceptor" evidence="8">
    <location>
        <position position="108"/>
    </location>
</feature>
<keyword evidence="4 8" id="KW-0547">Nucleotide-binding</keyword>
<keyword evidence="13" id="KW-1185">Reference proteome</keyword>
<feature type="binding site" evidence="8">
    <location>
        <begin position="326"/>
        <end position="328"/>
    </location>
    <ligand>
        <name>substrate</name>
    </ligand>
</feature>
<evidence type="ECO:0000313" key="12">
    <source>
        <dbReference type="EMBL" id="QXB19004.1"/>
    </source>
</evidence>
<reference evidence="12 13" key="1">
    <citation type="submission" date="2021-06" db="EMBL/GenBank/DDBJ databases">
        <title>FDA dAtabase for Regulatory Grade micrObial Sequences (FDA-ARGOS): Supporting development and validation of Infectious Disease Dx tests.</title>
        <authorList>
            <person name="Sproer C."/>
            <person name="Gronow S."/>
            <person name="Severitt S."/>
            <person name="Schroder I."/>
            <person name="Tallon L."/>
            <person name="Sadzewicz L."/>
            <person name="Zhao X."/>
            <person name="Boylan J."/>
            <person name="Ott S."/>
            <person name="Bowen H."/>
            <person name="Vavikolanu K."/>
            <person name="Mehta A."/>
            <person name="Aluvathingal J."/>
            <person name="Nadendla S."/>
            <person name="Lowell S."/>
            <person name="Myers T."/>
            <person name="Yan Y."/>
        </authorList>
    </citation>
    <scope>NUCLEOTIDE SEQUENCE [LARGE SCALE GENOMIC DNA]</scope>
    <source>
        <strain evidence="12 13">FDAARGOS 1425</strain>
    </source>
</reference>
<evidence type="ECO:0000256" key="4">
    <source>
        <dbReference type="ARBA" id="ARBA00022741"/>
    </source>
</evidence>
<dbReference type="InterPro" id="IPR010918">
    <property type="entry name" value="PurM-like_C_dom"/>
</dbReference>
<dbReference type="PANTHER" id="PTHR43555">
    <property type="entry name" value="PHOSPHORIBOSYLFORMYLGLYCINAMIDINE SYNTHASE SUBUNIT PURL"/>
    <property type="match status" value="1"/>
</dbReference>
<dbReference type="PANTHER" id="PTHR43555:SF1">
    <property type="entry name" value="PHOSPHORIBOSYLFORMYLGLYCINAMIDINE SYNTHASE SUBUNIT PURL"/>
    <property type="match status" value="1"/>
</dbReference>
<dbReference type="Pfam" id="PF00586">
    <property type="entry name" value="AIRS"/>
    <property type="match status" value="2"/>
</dbReference>
<evidence type="ECO:0000256" key="1">
    <source>
        <dbReference type="ARBA" id="ARBA00022490"/>
    </source>
</evidence>
<keyword evidence="2 8" id="KW-0436">Ligase</keyword>
<dbReference type="InterPro" id="IPR041609">
    <property type="entry name" value="PurL_linker"/>
</dbReference>
<feature type="binding site" evidence="8">
    <location>
        <position position="130"/>
    </location>
    <ligand>
        <name>Mg(2+)</name>
        <dbReference type="ChEBI" id="CHEBI:18420"/>
        <label>2</label>
    </ligand>
</feature>
<feature type="binding site" evidence="8">
    <location>
        <position position="254"/>
    </location>
    <ligand>
        <name>substrate</name>
    </ligand>
</feature>
<gene>
    <name evidence="8 12" type="primary">purL</name>
    <name evidence="12" type="ORF">I6L55_02650</name>
</gene>
<protein>
    <recommendedName>
        <fullName evidence="8">Phosphoribosylformylglycinamidine synthase subunit PurL</fullName>
        <shortName evidence="8">FGAM synthase</shortName>
        <ecNumber evidence="8">6.3.5.3</ecNumber>
    </recommendedName>
    <alternativeName>
        <fullName evidence="8">Formylglycinamide ribonucleotide amidotransferase subunit II</fullName>
        <shortName evidence="8">FGAR amidotransferase II</shortName>
        <shortName evidence="8">FGAR-AT II</shortName>
    </alternativeName>
    <alternativeName>
        <fullName evidence="8">Glutamine amidotransferase PurL</fullName>
    </alternativeName>
    <alternativeName>
        <fullName evidence="8">Phosphoribosylformylglycinamidine synthase subunit II</fullName>
    </alternativeName>
</protein>
<evidence type="ECO:0000256" key="8">
    <source>
        <dbReference type="HAMAP-Rule" id="MF_00420"/>
    </source>
</evidence>
<evidence type="ECO:0000256" key="2">
    <source>
        <dbReference type="ARBA" id="ARBA00022598"/>
    </source>
</evidence>
<comment type="pathway">
    <text evidence="8">Purine metabolism; IMP biosynthesis via de novo pathway; 5-amino-1-(5-phospho-D-ribosyl)imidazole from N(2)-formyl-N(1)-(5-phospho-D-ribosyl)glycinamide: step 1/2.</text>
</comment>
<comment type="similarity">
    <text evidence="8">Belongs to the FGAMS family.</text>
</comment>
<feature type="active site" evidence="8">
    <location>
        <position position="57"/>
    </location>
</feature>
<evidence type="ECO:0000256" key="7">
    <source>
        <dbReference type="ARBA" id="ARBA00022842"/>
    </source>
</evidence>
<feature type="binding site" evidence="8">
    <location>
        <position position="106"/>
    </location>
    <ligand>
        <name>Mg(2+)</name>
        <dbReference type="ChEBI" id="CHEBI:18420"/>
        <label>1</label>
    </ligand>
</feature>
<dbReference type="GeneID" id="92749076"/>
<feature type="binding site" evidence="8">
    <location>
        <position position="509"/>
    </location>
    <ligand>
        <name>ATP</name>
        <dbReference type="ChEBI" id="CHEBI:30616"/>
    </ligand>
</feature>
<dbReference type="NCBIfam" id="TIGR01736">
    <property type="entry name" value="FGAM_synth_II"/>
    <property type="match status" value="1"/>
</dbReference>
<keyword evidence="1 8" id="KW-0963">Cytoplasm</keyword>
<feature type="binding site" evidence="8">
    <location>
        <position position="129"/>
    </location>
    <ligand>
        <name>substrate</name>
    </ligand>
</feature>
<feature type="domain" description="PurM-like N-terminal" evidence="9">
    <location>
        <begin position="453"/>
        <end position="570"/>
    </location>
</feature>
<dbReference type="PIRSF" id="PIRSF001587">
    <property type="entry name" value="FGAM_synthase_II"/>
    <property type="match status" value="1"/>
</dbReference>
<keyword evidence="3 8" id="KW-0479">Metal-binding</keyword>
<dbReference type="SUPFAM" id="SSF56042">
    <property type="entry name" value="PurM C-terminal domain-like"/>
    <property type="match status" value="2"/>
</dbReference>
<comment type="subunit">
    <text evidence="8">Monomer. Part of the FGAM synthase complex composed of 1 PurL, 1 PurQ and 2 PurS subunits.</text>
</comment>
<dbReference type="Gene3D" id="3.90.650.10">
    <property type="entry name" value="PurM-like C-terminal domain"/>
    <property type="match status" value="2"/>
</dbReference>
<comment type="function">
    <text evidence="8">Part of the phosphoribosylformylglycinamidine synthase complex involved in the purines biosynthetic pathway. Catalyzes the ATP-dependent conversion of formylglycinamide ribonucleotide (FGAR) and glutamine to yield formylglycinamidine ribonucleotide (FGAM) and glutamate. The FGAM synthase complex is composed of three subunits. PurQ produces an ammonia molecule by converting glutamine to glutamate. PurL transfers the ammonia molecule to FGAR to form FGAM in an ATP-dependent manner. PurS interacts with PurQ and PurL and is thought to assist in the transfer of the ammonia molecule from PurQ to PurL.</text>
</comment>
<feature type="binding site" evidence="8">
    <location>
        <position position="549"/>
    </location>
    <ligand>
        <name>substrate</name>
    </ligand>
</feature>
<comment type="catalytic activity">
    <reaction evidence="8">
        <text>N(2)-formyl-N(1)-(5-phospho-beta-D-ribosyl)glycinamide + L-glutamine + ATP + H2O = 2-formamido-N(1)-(5-O-phospho-beta-D-ribosyl)acetamidine + L-glutamate + ADP + phosphate + H(+)</text>
        <dbReference type="Rhea" id="RHEA:17129"/>
        <dbReference type="ChEBI" id="CHEBI:15377"/>
        <dbReference type="ChEBI" id="CHEBI:15378"/>
        <dbReference type="ChEBI" id="CHEBI:29985"/>
        <dbReference type="ChEBI" id="CHEBI:30616"/>
        <dbReference type="ChEBI" id="CHEBI:43474"/>
        <dbReference type="ChEBI" id="CHEBI:58359"/>
        <dbReference type="ChEBI" id="CHEBI:147286"/>
        <dbReference type="ChEBI" id="CHEBI:147287"/>
        <dbReference type="ChEBI" id="CHEBI:456216"/>
        <dbReference type="EC" id="6.3.5.3"/>
    </reaction>
</comment>
<dbReference type="HAMAP" id="MF_00420">
    <property type="entry name" value="PurL_2"/>
    <property type="match status" value="1"/>
</dbReference>
<dbReference type="RefSeq" id="WP_092100610.1">
    <property type="nucleotide sequence ID" value="NZ_CP047198.1"/>
</dbReference>
<dbReference type="CDD" id="cd02203">
    <property type="entry name" value="PurL_repeat1"/>
    <property type="match status" value="1"/>
</dbReference>
<evidence type="ECO:0000259" key="11">
    <source>
        <dbReference type="Pfam" id="PF18072"/>
    </source>
</evidence>
<feature type="binding site" evidence="8">
    <location>
        <position position="60"/>
    </location>
    <ligand>
        <name>ATP</name>
        <dbReference type="ChEBI" id="CHEBI:30616"/>
    </ligand>
</feature>
<evidence type="ECO:0000256" key="5">
    <source>
        <dbReference type="ARBA" id="ARBA00022755"/>
    </source>
</evidence>
<dbReference type="CDD" id="cd02204">
    <property type="entry name" value="PurL_repeat2"/>
    <property type="match status" value="1"/>
</dbReference>
<evidence type="ECO:0000259" key="10">
    <source>
        <dbReference type="Pfam" id="PF02769"/>
    </source>
</evidence>
<evidence type="ECO:0000256" key="6">
    <source>
        <dbReference type="ARBA" id="ARBA00022840"/>
    </source>
</evidence>
<keyword evidence="5 8" id="KW-0658">Purine biosynthesis</keyword>
<keyword evidence="7 8" id="KW-0460">Magnesium</keyword>
<feature type="binding site" evidence="8">
    <location>
        <position position="282"/>
    </location>
    <ligand>
        <name>Mg(2+)</name>
        <dbReference type="ChEBI" id="CHEBI:18420"/>
        <label>2</label>
    </ligand>
</feature>